<evidence type="ECO:0000313" key="1">
    <source>
        <dbReference type="EMBL" id="XAY06001.1"/>
    </source>
</evidence>
<dbReference type="KEGG" id="parq:DSM112329_02862"/>
<evidence type="ECO:0008006" key="2">
    <source>
        <dbReference type="Google" id="ProtNLM"/>
    </source>
</evidence>
<dbReference type="RefSeq" id="WP_354697236.1">
    <property type="nucleotide sequence ID" value="NZ_CP114014.1"/>
</dbReference>
<accession>A0AAU7AW96</accession>
<reference evidence="1" key="1">
    <citation type="submission" date="2022-12" db="EMBL/GenBank/DDBJ databases">
        <title>Paraconexibacter alkalitolerans sp. nov. and Baekduia alba sp. nov., isolated from soil and emended description of the genera Paraconexibacter (Chun et al., 2020) and Baekduia (An et al., 2020).</title>
        <authorList>
            <person name="Vieira S."/>
            <person name="Huber K.J."/>
            <person name="Geppert A."/>
            <person name="Wolf J."/>
            <person name="Neumann-Schaal M."/>
            <person name="Muesken M."/>
            <person name="Overmann J."/>
        </authorList>
    </citation>
    <scope>NUCLEOTIDE SEQUENCE</scope>
    <source>
        <strain evidence="1">AEG42_29</strain>
    </source>
</reference>
<organism evidence="1">
    <name type="scientific">Paraconexibacter sp. AEG42_29</name>
    <dbReference type="NCBI Taxonomy" id="2997339"/>
    <lineage>
        <taxon>Bacteria</taxon>
        <taxon>Bacillati</taxon>
        <taxon>Actinomycetota</taxon>
        <taxon>Thermoleophilia</taxon>
        <taxon>Solirubrobacterales</taxon>
        <taxon>Paraconexibacteraceae</taxon>
        <taxon>Paraconexibacter</taxon>
    </lineage>
</organism>
<dbReference type="AlphaFoldDB" id="A0AAU7AW96"/>
<sequence>MDSSNDIRGIQRIAEDPLILVFTTSDLSVPDPDTNVDVEVHDERGRWGATVFTLTNLATLFDKNARTGECANGTYYWSVDMVLVQAVSAAILRETIRDLRAQGEFTQAFSLLADEDDSQWAGVDF</sequence>
<protein>
    <recommendedName>
        <fullName evidence="2">DUF4376 domain-containing protein</fullName>
    </recommendedName>
</protein>
<name>A0AAU7AW96_9ACTN</name>
<gene>
    <name evidence="1" type="ORF">DSM112329_02862</name>
</gene>
<proteinExistence type="predicted"/>
<dbReference type="EMBL" id="CP114014">
    <property type="protein sequence ID" value="XAY06001.1"/>
    <property type="molecule type" value="Genomic_DNA"/>
</dbReference>